<organism evidence="14 15">
    <name type="scientific">Hymenobacter antarcticus</name>
    <dbReference type="NCBI Taxonomy" id="486270"/>
    <lineage>
        <taxon>Bacteria</taxon>
        <taxon>Pseudomonadati</taxon>
        <taxon>Bacteroidota</taxon>
        <taxon>Cytophagia</taxon>
        <taxon>Cytophagales</taxon>
        <taxon>Hymenobacteraceae</taxon>
        <taxon>Hymenobacter</taxon>
    </lineage>
</organism>
<reference evidence="15" key="1">
    <citation type="journal article" date="2019" name="Int. J. Syst. Evol. Microbiol.">
        <title>The Global Catalogue of Microorganisms (GCM) 10K type strain sequencing project: providing services to taxonomists for standard genome sequencing and annotation.</title>
        <authorList>
            <consortium name="The Broad Institute Genomics Platform"/>
            <consortium name="The Broad Institute Genome Sequencing Center for Infectious Disease"/>
            <person name="Wu L."/>
            <person name="Ma J."/>
        </authorList>
    </citation>
    <scope>NUCLEOTIDE SEQUENCE [LARGE SCALE GENOMIC DNA]</scope>
    <source>
        <strain evidence="15">JCM 17217</strain>
    </source>
</reference>
<comment type="caution">
    <text evidence="14">The sequence shown here is derived from an EMBL/GenBank/DDBJ whole genome shotgun (WGS) entry which is preliminary data.</text>
</comment>
<evidence type="ECO:0000256" key="6">
    <source>
        <dbReference type="ARBA" id="ARBA00022692"/>
    </source>
</evidence>
<accession>A0ABP7Q7Z2</accession>
<dbReference type="InterPro" id="IPR003838">
    <property type="entry name" value="ABC3_permease_C"/>
</dbReference>
<keyword evidence="9 10" id="KW-0131">Cell cycle</keyword>
<sequence length="302" mass="34041">MPDMAAPTTPSSRKKKLGSYPTLLVVFSITLALVVIGLFGLLLLHAQKLSEVVRQNLEVQVYLDRDLPETELLRLQQDLGQQPFVAEREGKPQIRFVSKEEGARQLLQSTGEDFRQFLGDNPLRDAYVLKIKPEYTDTMHLRQLERSVSTQRGVFEVQYPQDLFASINHNLTRVSLVLLGFAAVLVLVVVILINNTIKLALFSQRFLIRSMQLVGATRLFIQQPFLRRATWQGLASGVLAALLLIALLQYAYLEVEPLRLLRDDLRLGLLLLGVVGLGVVIGFFSSARAVHKYLKMSLDDLY</sequence>
<evidence type="ECO:0000256" key="7">
    <source>
        <dbReference type="ARBA" id="ARBA00022989"/>
    </source>
</evidence>
<evidence type="ECO:0000256" key="8">
    <source>
        <dbReference type="ARBA" id="ARBA00023136"/>
    </source>
</evidence>
<keyword evidence="7 11" id="KW-1133">Transmembrane helix</keyword>
<evidence type="ECO:0000256" key="11">
    <source>
        <dbReference type="SAM" id="Phobius"/>
    </source>
</evidence>
<evidence type="ECO:0000256" key="3">
    <source>
        <dbReference type="ARBA" id="ARBA00021907"/>
    </source>
</evidence>
<keyword evidence="4 10" id="KW-1003">Cell membrane</keyword>
<dbReference type="PANTHER" id="PTHR47755:SF1">
    <property type="entry name" value="CELL DIVISION PROTEIN FTSX"/>
    <property type="match status" value="1"/>
</dbReference>
<keyword evidence="8 10" id="KW-0472">Membrane</keyword>
<dbReference type="EMBL" id="BAABDI010000015">
    <property type="protein sequence ID" value="GAA3977711.1"/>
    <property type="molecule type" value="Genomic_DNA"/>
</dbReference>
<keyword evidence="15" id="KW-1185">Reference proteome</keyword>
<evidence type="ECO:0000259" key="13">
    <source>
        <dbReference type="Pfam" id="PF18075"/>
    </source>
</evidence>
<keyword evidence="6 11" id="KW-0812">Transmembrane</keyword>
<evidence type="ECO:0000256" key="1">
    <source>
        <dbReference type="ARBA" id="ARBA00004651"/>
    </source>
</evidence>
<evidence type="ECO:0000259" key="12">
    <source>
        <dbReference type="Pfam" id="PF02687"/>
    </source>
</evidence>
<protein>
    <recommendedName>
        <fullName evidence="3 10">Cell division protein FtsX</fullName>
    </recommendedName>
</protein>
<gene>
    <name evidence="14" type="ORF">GCM10022407_23720</name>
</gene>
<evidence type="ECO:0000256" key="9">
    <source>
        <dbReference type="ARBA" id="ARBA00023306"/>
    </source>
</evidence>
<feature type="domain" description="FtsX extracellular" evidence="13">
    <location>
        <begin position="57"/>
        <end position="157"/>
    </location>
</feature>
<evidence type="ECO:0000256" key="2">
    <source>
        <dbReference type="ARBA" id="ARBA00007379"/>
    </source>
</evidence>
<comment type="subcellular location">
    <subcellularLocation>
        <location evidence="1">Cell membrane</location>
        <topology evidence="1">Multi-pass membrane protein</topology>
    </subcellularLocation>
</comment>
<dbReference type="InterPro" id="IPR004513">
    <property type="entry name" value="FtsX"/>
</dbReference>
<dbReference type="PIRSF" id="PIRSF003097">
    <property type="entry name" value="FtsX"/>
    <property type="match status" value="1"/>
</dbReference>
<feature type="transmembrane region" description="Helical" evidence="11">
    <location>
        <begin position="233"/>
        <end position="253"/>
    </location>
</feature>
<dbReference type="InterPro" id="IPR040690">
    <property type="entry name" value="FtsX_ECD"/>
</dbReference>
<dbReference type="PANTHER" id="PTHR47755">
    <property type="entry name" value="CELL DIVISION PROTEIN FTSX"/>
    <property type="match status" value="1"/>
</dbReference>
<proteinExistence type="inferred from homology"/>
<dbReference type="Proteomes" id="UP001501556">
    <property type="component" value="Unassembled WGS sequence"/>
</dbReference>
<keyword evidence="5 10" id="KW-0132">Cell division</keyword>
<evidence type="ECO:0000313" key="15">
    <source>
        <dbReference type="Proteomes" id="UP001501556"/>
    </source>
</evidence>
<dbReference type="Pfam" id="PF02687">
    <property type="entry name" value="FtsX"/>
    <property type="match status" value="1"/>
</dbReference>
<dbReference type="Gene3D" id="3.30.70.3040">
    <property type="match status" value="1"/>
</dbReference>
<evidence type="ECO:0000256" key="4">
    <source>
        <dbReference type="ARBA" id="ARBA00022475"/>
    </source>
</evidence>
<feature type="domain" description="ABC3 transporter permease C-terminal" evidence="12">
    <location>
        <begin position="181"/>
        <end position="292"/>
    </location>
</feature>
<dbReference type="Pfam" id="PF18075">
    <property type="entry name" value="FtsX_ECD"/>
    <property type="match status" value="1"/>
</dbReference>
<name>A0ABP7Q7Z2_9BACT</name>
<comment type="similarity">
    <text evidence="2 10">Belongs to the ABC-4 integral membrane protein family. FtsX subfamily.</text>
</comment>
<evidence type="ECO:0000313" key="14">
    <source>
        <dbReference type="EMBL" id="GAA3977711.1"/>
    </source>
</evidence>
<feature type="transmembrane region" description="Helical" evidence="11">
    <location>
        <begin position="265"/>
        <end position="287"/>
    </location>
</feature>
<evidence type="ECO:0000256" key="5">
    <source>
        <dbReference type="ARBA" id="ARBA00022618"/>
    </source>
</evidence>
<evidence type="ECO:0000256" key="10">
    <source>
        <dbReference type="PIRNR" id="PIRNR003097"/>
    </source>
</evidence>
<feature type="transmembrane region" description="Helical" evidence="11">
    <location>
        <begin position="174"/>
        <end position="193"/>
    </location>
</feature>
<feature type="transmembrane region" description="Helical" evidence="11">
    <location>
        <begin position="20"/>
        <end position="44"/>
    </location>
</feature>